<evidence type="ECO:0000313" key="1">
    <source>
        <dbReference type="EMBL" id="MDX8056754.1"/>
    </source>
</evidence>
<keyword evidence="2" id="KW-1185">Reference proteome</keyword>
<dbReference type="InterPro" id="IPR036689">
    <property type="entry name" value="ESAT-6-like_sf"/>
</dbReference>
<comment type="caution">
    <text evidence="1">The sequence shown here is derived from an EMBL/GenBank/DDBJ whole genome shotgun (WGS) entry which is preliminary data.</text>
</comment>
<sequence>MTRELSFDPDDVRSVNKQVCSTKDNFSEKLQALIAKCQQHDGCWGNDEFGQSFAKNYTPAQKTMLQNGNDVVTSLTSFSSLLDRGVLFLQETDQNNANNL</sequence>
<reference evidence="1 2" key="1">
    <citation type="submission" date="2023-11" db="EMBL/GenBank/DDBJ databases">
        <title>Lentzea sokolovensis, sp. nov., Lentzea kristufkii, sp. nov., and Lentzea miocenensis, sp. nov., rare actinobacteria from Sokolov Coal Basin, Miocene lacustrine sediment, Czech Republic.</title>
        <authorList>
            <person name="Lara A."/>
            <person name="Kotroba L."/>
            <person name="Nouioui I."/>
            <person name="Neumann-Schaal M."/>
            <person name="Mast Y."/>
            <person name="Chronakova A."/>
        </authorList>
    </citation>
    <scope>NUCLEOTIDE SEQUENCE [LARGE SCALE GENOMIC DNA]</scope>
    <source>
        <strain evidence="1 2">BCCO 10_0798</strain>
    </source>
</reference>
<organism evidence="1 2">
    <name type="scientific">Lentzea kristufekii</name>
    <dbReference type="NCBI Taxonomy" id="3095430"/>
    <lineage>
        <taxon>Bacteria</taxon>
        <taxon>Bacillati</taxon>
        <taxon>Actinomycetota</taxon>
        <taxon>Actinomycetes</taxon>
        <taxon>Pseudonocardiales</taxon>
        <taxon>Pseudonocardiaceae</taxon>
        <taxon>Lentzea</taxon>
    </lineage>
</organism>
<proteinExistence type="predicted"/>
<dbReference type="RefSeq" id="WP_319990395.1">
    <property type="nucleotide sequence ID" value="NZ_JAXAVV010000062.1"/>
</dbReference>
<evidence type="ECO:0000313" key="2">
    <source>
        <dbReference type="Proteomes" id="UP001271792"/>
    </source>
</evidence>
<dbReference type="SUPFAM" id="SSF140453">
    <property type="entry name" value="EsxAB dimer-like"/>
    <property type="match status" value="1"/>
</dbReference>
<dbReference type="Proteomes" id="UP001271792">
    <property type="component" value="Unassembled WGS sequence"/>
</dbReference>
<accession>A0ABU4U827</accession>
<name>A0ABU4U827_9PSEU</name>
<dbReference type="Gene3D" id="1.10.287.1060">
    <property type="entry name" value="ESAT-6-like"/>
    <property type="match status" value="1"/>
</dbReference>
<evidence type="ECO:0008006" key="3">
    <source>
        <dbReference type="Google" id="ProtNLM"/>
    </source>
</evidence>
<gene>
    <name evidence="1" type="ORF">SK571_45935</name>
</gene>
<protein>
    <recommendedName>
        <fullName evidence="3">WXG100 family type VII secretion target</fullName>
    </recommendedName>
</protein>
<dbReference type="EMBL" id="JAXAVV010000062">
    <property type="protein sequence ID" value="MDX8056754.1"/>
    <property type="molecule type" value="Genomic_DNA"/>
</dbReference>